<dbReference type="InterPro" id="IPR006011">
    <property type="entry name" value="Syntaxin_N"/>
</dbReference>
<name>A0A8C5Q8G9_9ANUR</name>
<dbReference type="GO" id="GO:0005484">
    <property type="term" value="F:SNAP receptor activity"/>
    <property type="evidence" value="ECO:0007669"/>
    <property type="project" value="TreeGrafter"/>
</dbReference>
<gene>
    <name evidence="6" type="primary">TSNARE1</name>
</gene>
<reference evidence="6" key="2">
    <citation type="submission" date="2025-09" db="UniProtKB">
        <authorList>
            <consortium name="Ensembl"/>
        </authorList>
    </citation>
    <scope>IDENTIFICATION</scope>
</reference>
<dbReference type="GO" id="GO:0048278">
    <property type="term" value="P:vesicle docking"/>
    <property type="evidence" value="ECO:0007669"/>
    <property type="project" value="TreeGrafter"/>
</dbReference>
<organism evidence="6 7">
    <name type="scientific">Leptobrachium leishanense</name>
    <name type="common">Leishan spiny toad</name>
    <dbReference type="NCBI Taxonomy" id="445787"/>
    <lineage>
        <taxon>Eukaryota</taxon>
        <taxon>Metazoa</taxon>
        <taxon>Chordata</taxon>
        <taxon>Craniata</taxon>
        <taxon>Vertebrata</taxon>
        <taxon>Euteleostomi</taxon>
        <taxon>Amphibia</taxon>
        <taxon>Batrachia</taxon>
        <taxon>Anura</taxon>
        <taxon>Pelobatoidea</taxon>
        <taxon>Megophryidae</taxon>
        <taxon>Leptobrachium</taxon>
    </lineage>
</organism>
<feature type="domain" description="T-SNARE coiled-coil homology" evidence="5">
    <location>
        <begin position="192"/>
        <end position="254"/>
    </location>
</feature>
<evidence type="ECO:0000313" key="6">
    <source>
        <dbReference type="Ensembl" id="ENSLLEP00000034286.1"/>
    </source>
</evidence>
<proteinExistence type="inferred from homology"/>
<accession>A0A8C5Q8G9</accession>
<feature type="region of interest" description="Disordered" evidence="4">
    <location>
        <begin position="1"/>
        <end position="28"/>
    </location>
</feature>
<sequence length="312" mass="34643">MSYGSVDGSGFGSRNPFGGPSSQGYQPLATQVDPSELHELFQLTTGDVFRINSNVQSLERILRSLGTPSDSQELRDQLHFTQQETNNVILSCTKSVRQLSEAVRGSSRQDHIQLDRIKGQLSDAIQRYGTVQKKIADKSKILLAGGQKNLKLSPGTQYSDTGDDEKVFNGDDELWQNQSQSQDIPDVSEEDLDQIRNKEESVKQIESDMIDVNQIIKDLASIVYEQGDSIDSIEANLESASSNIDSANRQLAKASHQQGFKNCFHLPGIDCPHQIFSVVLCTKESENEDCDAVPRWRPPLLNADSYSSGDYR</sequence>
<dbReference type="CDD" id="cd15877">
    <property type="entry name" value="SNARE_TSNARE1"/>
    <property type="match status" value="1"/>
</dbReference>
<dbReference type="GO" id="GO:0006886">
    <property type="term" value="P:intracellular protein transport"/>
    <property type="evidence" value="ECO:0007669"/>
    <property type="project" value="TreeGrafter"/>
</dbReference>
<dbReference type="SUPFAM" id="SSF47661">
    <property type="entry name" value="t-snare proteins"/>
    <property type="match status" value="1"/>
</dbReference>
<dbReference type="GeneTree" id="ENSGT01000000214440"/>
<evidence type="ECO:0000256" key="3">
    <source>
        <dbReference type="SAM" id="Coils"/>
    </source>
</evidence>
<dbReference type="Pfam" id="PF05739">
    <property type="entry name" value="SNARE"/>
    <property type="match status" value="1"/>
</dbReference>
<dbReference type="Gene3D" id="1.20.5.110">
    <property type="match status" value="1"/>
</dbReference>
<reference evidence="6" key="1">
    <citation type="submission" date="2025-08" db="UniProtKB">
        <authorList>
            <consortium name="Ensembl"/>
        </authorList>
    </citation>
    <scope>IDENTIFICATION</scope>
</reference>
<dbReference type="Pfam" id="PF14523">
    <property type="entry name" value="Syntaxin_2"/>
    <property type="match status" value="1"/>
</dbReference>
<dbReference type="InterPro" id="IPR010989">
    <property type="entry name" value="SNARE"/>
</dbReference>
<dbReference type="Gene3D" id="1.20.58.70">
    <property type="match status" value="1"/>
</dbReference>
<evidence type="ECO:0000259" key="5">
    <source>
        <dbReference type="PROSITE" id="PS50192"/>
    </source>
</evidence>
<dbReference type="SMART" id="SM00503">
    <property type="entry name" value="SynN"/>
    <property type="match status" value="1"/>
</dbReference>
<dbReference type="SMART" id="SM00397">
    <property type="entry name" value="t_SNARE"/>
    <property type="match status" value="1"/>
</dbReference>
<comment type="similarity">
    <text evidence="1">Belongs to the syntaxin family.</text>
</comment>
<feature type="coiled-coil region" evidence="3">
    <location>
        <begin position="230"/>
        <end position="257"/>
    </location>
</feature>
<keyword evidence="7" id="KW-1185">Reference proteome</keyword>
<dbReference type="GO" id="GO:0006906">
    <property type="term" value="P:vesicle fusion"/>
    <property type="evidence" value="ECO:0007669"/>
    <property type="project" value="TreeGrafter"/>
</dbReference>
<dbReference type="AlphaFoldDB" id="A0A8C5Q8G9"/>
<dbReference type="InterPro" id="IPR000727">
    <property type="entry name" value="T_SNARE_dom"/>
</dbReference>
<dbReference type="GO" id="GO:0008021">
    <property type="term" value="C:synaptic vesicle"/>
    <property type="evidence" value="ECO:0007669"/>
    <property type="project" value="TreeGrafter"/>
</dbReference>
<dbReference type="GO" id="GO:0000149">
    <property type="term" value="F:SNARE binding"/>
    <property type="evidence" value="ECO:0007669"/>
    <property type="project" value="TreeGrafter"/>
</dbReference>
<protein>
    <submittedName>
        <fullName evidence="6">t-SNARE domain containing 1</fullName>
    </submittedName>
</protein>
<dbReference type="PANTHER" id="PTHR19957:SF212">
    <property type="entry name" value="T-SNARE DOMAIN-CONTAINING PROTEIN 1"/>
    <property type="match status" value="1"/>
</dbReference>
<evidence type="ECO:0000313" key="7">
    <source>
        <dbReference type="Proteomes" id="UP000694569"/>
    </source>
</evidence>
<dbReference type="PROSITE" id="PS50192">
    <property type="entry name" value="T_SNARE"/>
    <property type="match status" value="1"/>
</dbReference>
<dbReference type="Proteomes" id="UP000694569">
    <property type="component" value="Unplaced"/>
</dbReference>
<keyword evidence="2 3" id="KW-0175">Coiled coil</keyword>
<evidence type="ECO:0000256" key="1">
    <source>
        <dbReference type="ARBA" id="ARBA00009063"/>
    </source>
</evidence>
<dbReference type="PANTHER" id="PTHR19957">
    <property type="entry name" value="SYNTAXIN"/>
    <property type="match status" value="1"/>
</dbReference>
<dbReference type="InterPro" id="IPR045242">
    <property type="entry name" value="Syntaxin"/>
</dbReference>
<dbReference type="Ensembl" id="ENSLLET00000035592.1">
    <property type="protein sequence ID" value="ENSLLEP00000034286.1"/>
    <property type="gene ID" value="ENSLLEG00000021297.1"/>
</dbReference>
<evidence type="ECO:0000256" key="2">
    <source>
        <dbReference type="ARBA" id="ARBA00023054"/>
    </source>
</evidence>
<dbReference type="GO" id="GO:0031201">
    <property type="term" value="C:SNARE complex"/>
    <property type="evidence" value="ECO:0007669"/>
    <property type="project" value="TreeGrafter"/>
</dbReference>
<evidence type="ECO:0000256" key="4">
    <source>
        <dbReference type="SAM" id="MobiDB-lite"/>
    </source>
</evidence>